<organism evidence="4 5">
    <name type="scientific">Leucobacter alluvii</name>
    <dbReference type="NCBI Taxonomy" id="340321"/>
    <lineage>
        <taxon>Bacteria</taxon>
        <taxon>Bacillati</taxon>
        <taxon>Actinomycetota</taxon>
        <taxon>Actinomycetes</taxon>
        <taxon>Micrococcales</taxon>
        <taxon>Microbacteriaceae</taxon>
        <taxon>Leucobacter</taxon>
    </lineage>
</organism>
<dbReference type="EMBL" id="BAAAOP010000005">
    <property type="protein sequence ID" value="GAA2188082.1"/>
    <property type="molecule type" value="Genomic_DNA"/>
</dbReference>
<feature type="signal peptide" evidence="3">
    <location>
        <begin position="1"/>
        <end position="32"/>
    </location>
</feature>
<protein>
    <recommendedName>
        <fullName evidence="6">Gram-positive cocci surface proteins LPxTG domain-containing protein</fullName>
    </recommendedName>
</protein>
<dbReference type="Proteomes" id="UP001501084">
    <property type="component" value="Unassembled WGS sequence"/>
</dbReference>
<feature type="compositionally biased region" description="Low complexity" evidence="1">
    <location>
        <begin position="334"/>
        <end position="354"/>
    </location>
</feature>
<gene>
    <name evidence="4" type="ORF">GCM10009786_15700</name>
</gene>
<reference evidence="4 5" key="1">
    <citation type="journal article" date="2019" name="Int. J. Syst. Evol. Microbiol.">
        <title>The Global Catalogue of Microorganisms (GCM) 10K type strain sequencing project: providing services to taxonomists for standard genome sequencing and annotation.</title>
        <authorList>
            <consortium name="The Broad Institute Genomics Platform"/>
            <consortium name="The Broad Institute Genome Sequencing Center for Infectious Disease"/>
            <person name="Wu L."/>
            <person name="Ma J."/>
        </authorList>
    </citation>
    <scope>NUCLEOTIDE SEQUENCE [LARGE SCALE GENOMIC DNA]</scope>
    <source>
        <strain evidence="4 5">JCM 14919</strain>
    </source>
</reference>
<dbReference type="NCBIfam" id="TIGR01167">
    <property type="entry name" value="LPXTG_anchor"/>
    <property type="match status" value="1"/>
</dbReference>
<evidence type="ECO:0000256" key="2">
    <source>
        <dbReference type="SAM" id="Phobius"/>
    </source>
</evidence>
<sequence length="440" mass="43510">MTSRPALRRGMPAALLAAVLIAAPLSATSAAAVDATITGSVTEDDAPVGRVEVSAYRWEGDQQSYVFEQATETGSDGSWALDFLPDGAYTLQYDTSVSNARFALGESLGGNSSYADDRPAFEITDGVSDAAPFAEHDLERWGGEITLSIIEGGETLIDLDDAAAHVRGIDVNGAPSESQREYADEEGEITIPRVPAGGYVPWVAARGEAAAPAPQDALVFAGASVDFGSIPLGTAPEGEFAADQPTIAGEARSGETLTVVDPAFDPDLESVSHRWSAGERALESTSTSLDLTDELVGESVTAWVFAHGTGSSPFVSLVTSDAVLAADADSDAAAAAGGAGSGSDAAGSSAADGADAGGASSGDADASASDAAGDASGAAAGTQAEAASDADGASGGAGEPGDGSLPVTGAGIAGLVALAAALLAAGGTLVARRRQQLGTE</sequence>
<evidence type="ECO:0000256" key="1">
    <source>
        <dbReference type="SAM" id="MobiDB-lite"/>
    </source>
</evidence>
<dbReference type="RefSeq" id="WP_346057937.1">
    <property type="nucleotide sequence ID" value="NZ_BAAAOP010000005.1"/>
</dbReference>
<keyword evidence="2" id="KW-0812">Transmembrane</keyword>
<proteinExistence type="predicted"/>
<feature type="region of interest" description="Disordered" evidence="1">
    <location>
        <begin position="334"/>
        <end position="406"/>
    </location>
</feature>
<feature type="compositionally biased region" description="Low complexity" evidence="1">
    <location>
        <begin position="361"/>
        <end position="392"/>
    </location>
</feature>
<evidence type="ECO:0000256" key="3">
    <source>
        <dbReference type="SAM" id="SignalP"/>
    </source>
</evidence>
<evidence type="ECO:0008006" key="6">
    <source>
        <dbReference type="Google" id="ProtNLM"/>
    </source>
</evidence>
<keyword evidence="5" id="KW-1185">Reference proteome</keyword>
<evidence type="ECO:0000313" key="5">
    <source>
        <dbReference type="Proteomes" id="UP001501084"/>
    </source>
</evidence>
<feature type="chain" id="PRO_5046491734" description="Gram-positive cocci surface proteins LPxTG domain-containing protein" evidence="3">
    <location>
        <begin position="33"/>
        <end position="440"/>
    </location>
</feature>
<keyword evidence="3" id="KW-0732">Signal</keyword>
<keyword evidence="2" id="KW-0472">Membrane</keyword>
<keyword evidence="2" id="KW-1133">Transmembrane helix</keyword>
<evidence type="ECO:0000313" key="4">
    <source>
        <dbReference type="EMBL" id="GAA2188082.1"/>
    </source>
</evidence>
<name>A0ABN3B5G4_9MICO</name>
<feature type="transmembrane region" description="Helical" evidence="2">
    <location>
        <begin position="410"/>
        <end position="431"/>
    </location>
</feature>
<comment type="caution">
    <text evidence="4">The sequence shown here is derived from an EMBL/GenBank/DDBJ whole genome shotgun (WGS) entry which is preliminary data.</text>
</comment>
<accession>A0ABN3B5G4</accession>